<comment type="caution">
    <text evidence="8">The sequence shown here is derived from an EMBL/GenBank/DDBJ whole genome shotgun (WGS) entry which is preliminary data.</text>
</comment>
<dbReference type="RefSeq" id="WP_060607255.1">
    <property type="nucleotide sequence ID" value="NZ_FQZC01000003.1"/>
</dbReference>
<dbReference type="Proteomes" id="UP000184290">
    <property type="component" value="Unassembled WGS sequence"/>
</dbReference>
<accession>A0ABY1IMI1</accession>
<dbReference type="InterPro" id="IPR003142">
    <property type="entry name" value="BPL_C"/>
</dbReference>
<dbReference type="SUPFAM" id="SSF50037">
    <property type="entry name" value="C-terminal domain of transcriptional repressors"/>
    <property type="match status" value="1"/>
</dbReference>
<dbReference type="InterPro" id="IPR045864">
    <property type="entry name" value="aa-tRNA-synth_II/BPL/LPL"/>
</dbReference>
<evidence type="ECO:0000256" key="3">
    <source>
        <dbReference type="ARBA" id="ARBA00022840"/>
    </source>
</evidence>
<proteinExistence type="predicted"/>
<name>A0ABY1IMI1_9HYPH</name>
<keyword evidence="4" id="KW-0092">Biotin</keyword>
<protein>
    <recommendedName>
        <fullName evidence="5">biotin--[biotin carboxyl-carrier protein] ligase</fullName>
        <ecNumber evidence="5">6.3.4.15</ecNumber>
    </recommendedName>
</protein>
<dbReference type="NCBIfam" id="TIGR00121">
    <property type="entry name" value="birA_ligase"/>
    <property type="match status" value="1"/>
</dbReference>
<organism evidence="8 9">
    <name type="scientific">Aureimonas altamirensis DSM 21988</name>
    <dbReference type="NCBI Taxonomy" id="1121026"/>
    <lineage>
        <taxon>Bacteria</taxon>
        <taxon>Pseudomonadati</taxon>
        <taxon>Pseudomonadota</taxon>
        <taxon>Alphaproteobacteria</taxon>
        <taxon>Hyphomicrobiales</taxon>
        <taxon>Aurantimonadaceae</taxon>
        <taxon>Aureimonas</taxon>
    </lineage>
</organism>
<keyword evidence="1 8" id="KW-0436">Ligase</keyword>
<dbReference type="EMBL" id="FQZC01000003">
    <property type="protein sequence ID" value="SHJ46839.1"/>
    <property type="molecule type" value="Genomic_DNA"/>
</dbReference>
<dbReference type="PANTHER" id="PTHR12835:SF5">
    <property type="entry name" value="BIOTIN--PROTEIN LIGASE"/>
    <property type="match status" value="1"/>
</dbReference>
<dbReference type="PANTHER" id="PTHR12835">
    <property type="entry name" value="BIOTIN PROTEIN LIGASE"/>
    <property type="match status" value="1"/>
</dbReference>
<evidence type="ECO:0000256" key="4">
    <source>
        <dbReference type="ARBA" id="ARBA00023267"/>
    </source>
</evidence>
<evidence type="ECO:0000313" key="8">
    <source>
        <dbReference type="EMBL" id="SHJ46839.1"/>
    </source>
</evidence>
<dbReference type="EC" id="6.3.4.15" evidence="5"/>
<dbReference type="InterPro" id="IPR008988">
    <property type="entry name" value="Transcriptional_repressor_C"/>
</dbReference>
<dbReference type="PROSITE" id="PS51733">
    <property type="entry name" value="BPL_LPL_CATALYTIC"/>
    <property type="match status" value="1"/>
</dbReference>
<keyword evidence="2" id="KW-0547">Nucleotide-binding</keyword>
<dbReference type="Pfam" id="PF02237">
    <property type="entry name" value="BPL_C"/>
    <property type="match status" value="1"/>
</dbReference>
<dbReference type="Gene3D" id="2.30.30.100">
    <property type="match status" value="1"/>
</dbReference>
<evidence type="ECO:0000256" key="5">
    <source>
        <dbReference type="ARBA" id="ARBA00024227"/>
    </source>
</evidence>
<comment type="catalytic activity">
    <reaction evidence="6">
        <text>biotin + L-lysyl-[protein] + ATP = N(6)-biotinyl-L-lysyl-[protein] + AMP + diphosphate + H(+)</text>
        <dbReference type="Rhea" id="RHEA:11756"/>
        <dbReference type="Rhea" id="RHEA-COMP:9752"/>
        <dbReference type="Rhea" id="RHEA-COMP:10505"/>
        <dbReference type="ChEBI" id="CHEBI:15378"/>
        <dbReference type="ChEBI" id="CHEBI:29969"/>
        <dbReference type="ChEBI" id="CHEBI:30616"/>
        <dbReference type="ChEBI" id="CHEBI:33019"/>
        <dbReference type="ChEBI" id="CHEBI:57586"/>
        <dbReference type="ChEBI" id="CHEBI:83144"/>
        <dbReference type="ChEBI" id="CHEBI:456215"/>
        <dbReference type="EC" id="6.3.4.15"/>
    </reaction>
</comment>
<sequence>MTAADAASRRARRLALEEVSSTNSIAMEAVRAGDPGQLWVTALRQTQGRGRRGRSWVSERGNLYASLLLVDAAPLASLGQLPLVIALGLARALSALRGIEPDAVRIKWPNDILLDGRKCVGILIESERLADGRQAVVIGAGINVAAAPDGQPYGVTTLSDHGFTGNLEDVFRAIAGEVETVLALWKGGRGFSEIRAGWLEHARGLGQAIRVNLPDRSIDGIFHALDPEGRLVLKRDDGALETHSAGDVFLLGEDMAGIICDKAR</sequence>
<dbReference type="InterPro" id="IPR004143">
    <property type="entry name" value="BPL_LPL_catalytic"/>
</dbReference>
<dbReference type="GO" id="GO:0016874">
    <property type="term" value="F:ligase activity"/>
    <property type="evidence" value="ECO:0007669"/>
    <property type="project" value="UniProtKB-KW"/>
</dbReference>
<evidence type="ECO:0000259" key="7">
    <source>
        <dbReference type="PROSITE" id="PS51733"/>
    </source>
</evidence>
<dbReference type="CDD" id="cd16442">
    <property type="entry name" value="BPL"/>
    <property type="match status" value="1"/>
</dbReference>
<dbReference type="Pfam" id="PF03099">
    <property type="entry name" value="BPL_LplA_LipB"/>
    <property type="match status" value="1"/>
</dbReference>
<evidence type="ECO:0000256" key="1">
    <source>
        <dbReference type="ARBA" id="ARBA00022598"/>
    </source>
</evidence>
<evidence type="ECO:0000256" key="6">
    <source>
        <dbReference type="ARBA" id="ARBA00047846"/>
    </source>
</evidence>
<evidence type="ECO:0000256" key="2">
    <source>
        <dbReference type="ARBA" id="ARBA00022741"/>
    </source>
</evidence>
<dbReference type="Gene3D" id="3.30.930.10">
    <property type="entry name" value="Bira Bifunctional Protein, Domain 2"/>
    <property type="match status" value="1"/>
</dbReference>
<dbReference type="SUPFAM" id="SSF55681">
    <property type="entry name" value="Class II aaRS and biotin synthetases"/>
    <property type="match status" value="1"/>
</dbReference>
<feature type="domain" description="BPL/LPL catalytic" evidence="7">
    <location>
        <begin position="8"/>
        <end position="186"/>
    </location>
</feature>
<keyword evidence="9" id="KW-1185">Reference proteome</keyword>
<reference evidence="8 9" key="1">
    <citation type="submission" date="2016-11" db="EMBL/GenBank/DDBJ databases">
        <authorList>
            <person name="Varghese N."/>
            <person name="Submissions S."/>
        </authorList>
    </citation>
    <scope>NUCLEOTIDE SEQUENCE [LARGE SCALE GENOMIC DNA]</scope>
    <source>
        <strain evidence="8 9">DSM 21988</strain>
    </source>
</reference>
<keyword evidence="3" id="KW-0067">ATP-binding</keyword>
<dbReference type="InterPro" id="IPR004408">
    <property type="entry name" value="Biotin_CoA_COase_ligase"/>
</dbReference>
<gene>
    <name evidence="8" type="ORF">SAMN02745911_2581</name>
</gene>
<evidence type="ECO:0000313" key="9">
    <source>
        <dbReference type="Proteomes" id="UP000184290"/>
    </source>
</evidence>